<dbReference type="RefSeq" id="WP_146860193.1">
    <property type="nucleotide sequence ID" value="NZ_BKAU01000001.1"/>
</dbReference>
<sequence>MAKQTGLFIFTGKLDNVIGYERNGQHFIRSMPARVRQTTATRQASMQFGAASRKGKLIRKACCGLLDTPYDGSLVNRLNKALIKARRHHPNALMHFQFNRYAGTGKFLQKAPVLRGDTLHIPPQEFPALGGISHLQVSIIAVRINFAERRITGSGKITKMINLDGSFTGEEIIMHVPGRGTLLMILQVQGYAVKHHRLTPSGDRRLIAADIVAIVPPVRKKAVAERKTFRKDYQLIIPSVIKSVPIDIEVFEILRE</sequence>
<name>A0A512RJ28_9BACT</name>
<accession>A0A512RJ28</accession>
<protein>
    <submittedName>
        <fullName evidence="1">Uncharacterized protein</fullName>
    </submittedName>
</protein>
<evidence type="ECO:0000313" key="2">
    <source>
        <dbReference type="Proteomes" id="UP000321436"/>
    </source>
</evidence>
<dbReference type="AlphaFoldDB" id="A0A512RJ28"/>
<gene>
    <name evidence="1" type="ORF">CCY01nite_19690</name>
</gene>
<comment type="caution">
    <text evidence="1">The sequence shown here is derived from an EMBL/GenBank/DDBJ whole genome shotgun (WGS) entry which is preliminary data.</text>
</comment>
<dbReference type="Proteomes" id="UP000321436">
    <property type="component" value="Unassembled WGS sequence"/>
</dbReference>
<evidence type="ECO:0000313" key="1">
    <source>
        <dbReference type="EMBL" id="GEP95709.1"/>
    </source>
</evidence>
<dbReference type="EMBL" id="BKAU01000001">
    <property type="protein sequence ID" value="GEP95709.1"/>
    <property type="molecule type" value="Genomic_DNA"/>
</dbReference>
<dbReference type="OrthoDB" id="681012at2"/>
<reference evidence="1 2" key="1">
    <citation type="submission" date="2019-07" db="EMBL/GenBank/DDBJ databases">
        <title>Whole genome shotgun sequence of Chitinophaga cymbidii NBRC 109752.</title>
        <authorList>
            <person name="Hosoyama A."/>
            <person name="Uohara A."/>
            <person name="Ohji S."/>
            <person name="Ichikawa N."/>
        </authorList>
    </citation>
    <scope>NUCLEOTIDE SEQUENCE [LARGE SCALE GENOMIC DNA]</scope>
    <source>
        <strain evidence="1 2">NBRC 109752</strain>
    </source>
</reference>
<organism evidence="1 2">
    <name type="scientific">Chitinophaga cymbidii</name>
    <dbReference type="NCBI Taxonomy" id="1096750"/>
    <lineage>
        <taxon>Bacteria</taxon>
        <taxon>Pseudomonadati</taxon>
        <taxon>Bacteroidota</taxon>
        <taxon>Chitinophagia</taxon>
        <taxon>Chitinophagales</taxon>
        <taxon>Chitinophagaceae</taxon>
        <taxon>Chitinophaga</taxon>
    </lineage>
</organism>
<proteinExistence type="predicted"/>
<keyword evidence="2" id="KW-1185">Reference proteome</keyword>